<comment type="caution">
    <text evidence="2">The sequence shown here is derived from an EMBL/GenBank/DDBJ whole genome shotgun (WGS) entry which is preliminary data.</text>
</comment>
<dbReference type="RefSeq" id="WP_156220586.1">
    <property type="nucleotide sequence ID" value="NZ_WOFH01000014.1"/>
</dbReference>
<gene>
    <name evidence="2" type="ORF">GNZ18_33205</name>
</gene>
<evidence type="ECO:0000313" key="3">
    <source>
        <dbReference type="Proteomes" id="UP000432015"/>
    </source>
</evidence>
<accession>A0A7K1LB53</accession>
<feature type="compositionally biased region" description="Low complexity" evidence="1">
    <location>
        <begin position="458"/>
        <end position="473"/>
    </location>
</feature>
<evidence type="ECO:0008006" key="4">
    <source>
        <dbReference type="Google" id="ProtNLM"/>
    </source>
</evidence>
<feature type="compositionally biased region" description="Low complexity" evidence="1">
    <location>
        <begin position="498"/>
        <end position="524"/>
    </location>
</feature>
<keyword evidence="3" id="KW-1185">Reference proteome</keyword>
<reference evidence="2 3" key="1">
    <citation type="submission" date="2019-11" db="EMBL/GenBank/DDBJ databases">
        <authorList>
            <person name="Cao P."/>
        </authorList>
    </citation>
    <scope>NUCLEOTIDE SEQUENCE [LARGE SCALE GENOMIC DNA]</scope>
    <source>
        <strain evidence="2 3">NEAU-AAG5</strain>
    </source>
</reference>
<dbReference type="AlphaFoldDB" id="A0A7K1LB53"/>
<sequence length="792" mass="83873">MAPPTKDLGTIDFADVVGAQWVDVNEFVPDLAWPLSVRMYSRMRHDPKLTAILKAYSLPIRRATWAIDPAGCRDEVVQVVADDLGVPILGADAVPGPARRRGVSWAEHLRLALLSLVYGHAVFERRYEIRGGLARLINLGERMPWTLAMINLNRDGTIQSVTQDLAWTTPMTANRLVWYAHDREGATWTGRSLLRAAYGPWLLKHEMWRVHATSNRRFGMGVPNVEAPTGATPAQVQEAQRLASSMRVGDQAGVGVPHGFKVNLTGLSGSVPDTVEFVRYLDQQMSTLALAGFLDLGQTQTGSRALGESFIDQFLLSLQAVADEVADVATSGQPGLTGIVTDLVDVNWGEDEPAPRVVCTDVGRRHDLTAEALQGLVSSGVIHPDDDLEAYLRGTYRLPKRKRDDIATAERSYAYDLDYGILTVDERRAQINLPPLPGGAGAQLPTPSNLRYAPPPDTETAPTAPQVQARAAATARGEAFLTVDERRARLGLPALPQGAGARLPDAGAAPPAPPARAAAQPRGASPRRRTARRGDVRAAGDSAAGHRQLTTVEAAAGMDPDQIASDHDAALEDLLAAWAAVQAAQTDALVEQVAAAVVAAETAQLAALTLDTSAAAEVLAPALLAMASTGAGQVVAEAASQGVDLATPELDEDALRALADTIAALMGSATADAAGREALRVWTPGASGEDVAGLVRSHMEGLTDAWPREQLGGALWAAQAHGRWATLMDAGEATYVASEVLDTGTCKNCVEIDGTEFDSREAAGAAYAAGGYIECLGRLRCRGVLVAVWPDS</sequence>
<dbReference type="EMBL" id="WOFH01000014">
    <property type="protein sequence ID" value="MUN41415.1"/>
    <property type="molecule type" value="Genomic_DNA"/>
</dbReference>
<protein>
    <recommendedName>
        <fullName evidence="4">MuF-like minor capsid protein</fullName>
    </recommendedName>
</protein>
<dbReference type="Proteomes" id="UP000432015">
    <property type="component" value="Unassembled WGS sequence"/>
</dbReference>
<dbReference type="Pfam" id="PF06074">
    <property type="entry name" value="Portal_Mu"/>
    <property type="match status" value="1"/>
</dbReference>
<evidence type="ECO:0000256" key="1">
    <source>
        <dbReference type="SAM" id="MobiDB-lite"/>
    </source>
</evidence>
<dbReference type="InterPro" id="IPR009279">
    <property type="entry name" value="Portal_Mu"/>
</dbReference>
<organism evidence="2 3">
    <name type="scientific">Actinomadura litoris</name>
    <dbReference type="NCBI Taxonomy" id="2678616"/>
    <lineage>
        <taxon>Bacteria</taxon>
        <taxon>Bacillati</taxon>
        <taxon>Actinomycetota</taxon>
        <taxon>Actinomycetes</taxon>
        <taxon>Streptosporangiales</taxon>
        <taxon>Thermomonosporaceae</taxon>
        <taxon>Actinomadura</taxon>
    </lineage>
</organism>
<name>A0A7K1LB53_9ACTN</name>
<proteinExistence type="predicted"/>
<feature type="region of interest" description="Disordered" evidence="1">
    <location>
        <begin position="436"/>
        <end position="473"/>
    </location>
</feature>
<feature type="region of interest" description="Disordered" evidence="1">
    <location>
        <begin position="495"/>
        <end position="548"/>
    </location>
</feature>
<evidence type="ECO:0000313" key="2">
    <source>
        <dbReference type="EMBL" id="MUN41415.1"/>
    </source>
</evidence>